<dbReference type="InterPro" id="IPR034660">
    <property type="entry name" value="DinB/YfiT-like"/>
</dbReference>
<dbReference type="AlphaFoldDB" id="A0A7X0VEW0"/>
<feature type="domain" description="DinB-like" evidence="1">
    <location>
        <begin position="30"/>
        <end position="164"/>
    </location>
</feature>
<dbReference type="Gene3D" id="1.20.120.450">
    <property type="entry name" value="dinb family like domain"/>
    <property type="match status" value="1"/>
</dbReference>
<dbReference type="SUPFAM" id="SSF109854">
    <property type="entry name" value="DinB/YfiT-like putative metalloenzymes"/>
    <property type="match status" value="1"/>
</dbReference>
<keyword evidence="3" id="KW-1185">Reference proteome</keyword>
<protein>
    <submittedName>
        <fullName evidence="2">DinB family protein</fullName>
    </submittedName>
</protein>
<name>A0A7X0VEW0_9BACL</name>
<dbReference type="Proteomes" id="UP000547209">
    <property type="component" value="Unassembled WGS sequence"/>
</dbReference>
<accession>A0A7X0VEW0</accession>
<dbReference type="InterPro" id="IPR024775">
    <property type="entry name" value="DinB-like"/>
</dbReference>
<dbReference type="RefSeq" id="WP_185142910.1">
    <property type="nucleotide sequence ID" value="NZ_JACJVP010000021.1"/>
</dbReference>
<evidence type="ECO:0000313" key="2">
    <source>
        <dbReference type="EMBL" id="MBB6671425.1"/>
    </source>
</evidence>
<sequence>MFLRPTAEEYSTHNLTYIRPVPEGNLIEILEAQTESTRALLASLSEEQGDHRYAPDKWSIKEVIGHITDNERIMSYRLLRIARGDDTPLPGYDQEVLVGGAPFAQWTIEQALEDYLAVRHATLTLLRGLQEEAWVRLGTASEHPVSARALACIIVGHELHHLNILRERYLTAK</sequence>
<organism evidence="2 3">
    <name type="scientific">Cohnella nanjingensis</name>
    <dbReference type="NCBI Taxonomy" id="1387779"/>
    <lineage>
        <taxon>Bacteria</taxon>
        <taxon>Bacillati</taxon>
        <taxon>Bacillota</taxon>
        <taxon>Bacilli</taxon>
        <taxon>Bacillales</taxon>
        <taxon>Paenibacillaceae</taxon>
        <taxon>Cohnella</taxon>
    </lineage>
</organism>
<evidence type="ECO:0000259" key="1">
    <source>
        <dbReference type="Pfam" id="PF12867"/>
    </source>
</evidence>
<dbReference type="Pfam" id="PF12867">
    <property type="entry name" value="DinB_2"/>
    <property type="match status" value="1"/>
</dbReference>
<proteinExistence type="predicted"/>
<dbReference type="EMBL" id="JACJVP010000021">
    <property type="protein sequence ID" value="MBB6671425.1"/>
    <property type="molecule type" value="Genomic_DNA"/>
</dbReference>
<reference evidence="2 3" key="1">
    <citation type="submission" date="2020-08" db="EMBL/GenBank/DDBJ databases">
        <title>Cohnella phylogeny.</title>
        <authorList>
            <person name="Dunlap C."/>
        </authorList>
    </citation>
    <scope>NUCLEOTIDE SEQUENCE [LARGE SCALE GENOMIC DNA]</scope>
    <source>
        <strain evidence="2 3">DSM 28246</strain>
    </source>
</reference>
<comment type="caution">
    <text evidence="2">The sequence shown here is derived from an EMBL/GenBank/DDBJ whole genome shotgun (WGS) entry which is preliminary data.</text>
</comment>
<gene>
    <name evidence="2" type="ORF">H7C19_12115</name>
</gene>
<evidence type="ECO:0000313" key="3">
    <source>
        <dbReference type="Proteomes" id="UP000547209"/>
    </source>
</evidence>